<comment type="caution">
    <text evidence="1">The sequence shown here is derived from an EMBL/GenBank/DDBJ whole genome shotgun (WGS) entry which is preliminary data.</text>
</comment>
<protein>
    <submittedName>
        <fullName evidence="1">Uncharacterized protein</fullName>
    </submittedName>
</protein>
<accession>A0ABS1J374</accession>
<evidence type="ECO:0000313" key="2">
    <source>
        <dbReference type="Proteomes" id="UP000604730"/>
    </source>
</evidence>
<dbReference type="Proteomes" id="UP000604730">
    <property type="component" value="Unassembled WGS sequence"/>
</dbReference>
<evidence type="ECO:0000313" key="1">
    <source>
        <dbReference type="EMBL" id="MBK5898532.1"/>
    </source>
</evidence>
<keyword evidence="2" id="KW-1185">Reference proteome</keyword>
<dbReference type="RefSeq" id="WP_208429945.1">
    <property type="nucleotide sequence ID" value="NZ_JAEPRJ010000001.1"/>
</dbReference>
<dbReference type="EMBL" id="JAEPRJ010000001">
    <property type="protein sequence ID" value="MBK5898532.1"/>
    <property type="molecule type" value="Genomic_DNA"/>
</dbReference>
<sequence length="113" mass="13121">MITGVDYILYTNKSQDAFTKKIKENIPFWNNPYIVIDNEDETTDIFISRNEEMFQLMDEKGFYIDKASGEGPFLLIFNSGYSLTVSRITLVLPGEIDESKFAKQVYDWIKSIL</sequence>
<gene>
    <name evidence="1" type="ORF">JJN12_12185</name>
</gene>
<name>A0ABS1J374_9FIRM</name>
<reference evidence="1 2" key="1">
    <citation type="submission" date="2021-01" db="EMBL/GenBank/DDBJ databases">
        <title>Isolation and description of Catonella massiliensis sp. nov., a novel Catonella species, isolated from a stable periodontitis subject.</title>
        <authorList>
            <person name="Antezack A."/>
            <person name="Boxberger M."/>
            <person name="La Scola B."/>
            <person name="Monnet-Corti V."/>
        </authorList>
    </citation>
    <scope>NUCLEOTIDE SEQUENCE [LARGE SCALE GENOMIC DNA]</scope>
    <source>
        <strain evidence="1 2">Marseille-Q4567</strain>
    </source>
</reference>
<organism evidence="1 2">
    <name type="scientific">Catonella massiliensis</name>
    <dbReference type="NCBI Taxonomy" id="2799636"/>
    <lineage>
        <taxon>Bacteria</taxon>
        <taxon>Bacillati</taxon>
        <taxon>Bacillota</taxon>
        <taxon>Clostridia</taxon>
        <taxon>Lachnospirales</taxon>
        <taxon>Lachnospiraceae</taxon>
        <taxon>Catonella</taxon>
    </lineage>
</organism>
<proteinExistence type="predicted"/>